<evidence type="ECO:0000259" key="2">
    <source>
        <dbReference type="Pfam" id="PF13649"/>
    </source>
</evidence>
<dbReference type="CDD" id="cd02440">
    <property type="entry name" value="AdoMet_MTases"/>
    <property type="match status" value="1"/>
</dbReference>
<keyword evidence="4" id="KW-1185">Reference proteome</keyword>
<dbReference type="Proteomes" id="UP001595528">
    <property type="component" value="Unassembled WGS sequence"/>
</dbReference>
<dbReference type="EC" id="2.1.1.-" evidence="3"/>
<dbReference type="Gene3D" id="3.40.50.150">
    <property type="entry name" value="Vaccinia Virus protein VP39"/>
    <property type="match status" value="1"/>
</dbReference>
<reference evidence="4" key="1">
    <citation type="journal article" date="2019" name="Int. J. Syst. Evol. Microbiol.">
        <title>The Global Catalogue of Microorganisms (GCM) 10K type strain sequencing project: providing services to taxonomists for standard genome sequencing and annotation.</title>
        <authorList>
            <consortium name="The Broad Institute Genomics Platform"/>
            <consortium name="The Broad Institute Genome Sequencing Center for Infectious Disease"/>
            <person name="Wu L."/>
            <person name="Ma J."/>
        </authorList>
    </citation>
    <scope>NUCLEOTIDE SEQUENCE [LARGE SCALE GENOMIC DNA]</scope>
    <source>
        <strain evidence="4">KCTC 42964</strain>
    </source>
</reference>
<dbReference type="SUPFAM" id="SSF53335">
    <property type="entry name" value="S-adenosyl-L-methionine-dependent methyltransferases"/>
    <property type="match status" value="1"/>
</dbReference>
<sequence length="290" mass="31525">MSGEAESAGGGGAPVAAAAATAGPEGQYYAPDSLSVLTYDLQTLIFPNVIDADLAFYRAHALGCGGEVLELGVGTGRIAYGLAEAGCRVMGLDNSIAMLTQAERKRADYPDAVQRRLSLTVGDMTDFGIDLWFDLVIAPFRALNHLEGRARWLNCLRSMQAHLRDGGRAIVHVFVPDEAVLRRSGEAPEGPPVHVDLPASEAAVEFFVVRRDVDRAGKSLSQLVEFRLLDDAGRTERLSREWLSYHWFDREEIAVMVAETGFANAAVFGDFHASPPRPGSDQIWVLDKPR</sequence>
<evidence type="ECO:0000313" key="4">
    <source>
        <dbReference type="Proteomes" id="UP001595528"/>
    </source>
</evidence>
<organism evidence="3 4">
    <name type="scientific">Marinibaculum pumilum</name>
    <dbReference type="NCBI Taxonomy" id="1766165"/>
    <lineage>
        <taxon>Bacteria</taxon>
        <taxon>Pseudomonadati</taxon>
        <taxon>Pseudomonadota</taxon>
        <taxon>Alphaproteobacteria</taxon>
        <taxon>Rhodospirillales</taxon>
        <taxon>Rhodospirillaceae</taxon>
        <taxon>Marinibaculum</taxon>
    </lineage>
</organism>
<protein>
    <submittedName>
        <fullName evidence="3">Class I SAM-dependent methyltransferase</fullName>
        <ecNumber evidence="3">2.1.1.-</ecNumber>
    </submittedName>
</protein>
<gene>
    <name evidence="3" type="ORF">ACFOGJ_07525</name>
</gene>
<evidence type="ECO:0000313" key="3">
    <source>
        <dbReference type="EMBL" id="MFC3227073.1"/>
    </source>
</evidence>
<dbReference type="InterPro" id="IPR029063">
    <property type="entry name" value="SAM-dependent_MTases_sf"/>
</dbReference>
<keyword evidence="1 3" id="KW-0808">Transferase</keyword>
<proteinExistence type="predicted"/>
<dbReference type="RefSeq" id="WP_379899234.1">
    <property type="nucleotide sequence ID" value="NZ_JBHRTR010000019.1"/>
</dbReference>
<dbReference type="GO" id="GO:0008168">
    <property type="term" value="F:methyltransferase activity"/>
    <property type="evidence" value="ECO:0007669"/>
    <property type="project" value="UniProtKB-KW"/>
</dbReference>
<keyword evidence="3" id="KW-0489">Methyltransferase</keyword>
<name>A0ABV7KXL5_9PROT</name>
<accession>A0ABV7KXL5</accession>
<dbReference type="Pfam" id="PF13649">
    <property type="entry name" value="Methyltransf_25"/>
    <property type="match status" value="1"/>
</dbReference>
<dbReference type="PANTHER" id="PTHR43861">
    <property type="entry name" value="TRANS-ACONITATE 2-METHYLTRANSFERASE-RELATED"/>
    <property type="match status" value="1"/>
</dbReference>
<feature type="domain" description="Methyltransferase" evidence="2">
    <location>
        <begin position="68"/>
        <end position="167"/>
    </location>
</feature>
<evidence type="ECO:0000256" key="1">
    <source>
        <dbReference type="ARBA" id="ARBA00022679"/>
    </source>
</evidence>
<dbReference type="InterPro" id="IPR041698">
    <property type="entry name" value="Methyltransf_25"/>
</dbReference>
<dbReference type="GO" id="GO:0032259">
    <property type="term" value="P:methylation"/>
    <property type="evidence" value="ECO:0007669"/>
    <property type="project" value="UniProtKB-KW"/>
</dbReference>
<comment type="caution">
    <text evidence="3">The sequence shown here is derived from an EMBL/GenBank/DDBJ whole genome shotgun (WGS) entry which is preliminary data.</text>
</comment>
<dbReference type="EMBL" id="JBHRTR010000019">
    <property type="protein sequence ID" value="MFC3227073.1"/>
    <property type="molecule type" value="Genomic_DNA"/>
</dbReference>